<accession>A0AA86SU39</accession>
<evidence type="ECO:0000256" key="1">
    <source>
        <dbReference type="SAM" id="MobiDB-lite"/>
    </source>
</evidence>
<reference evidence="2" key="1">
    <citation type="submission" date="2023-10" db="EMBL/GenBank/DDBJ databases">
        <authorList>
            <person name="Domelevo Entfellner J.-B."/>
        </authorList>
    </citation>
    <scope>NUCLEOTIDE SEQUENCE</scope>
</reference>
<dbReference type="EMBL" id="OY731405">
    <property type="protein sequence ID" value="CAJ1972778.1"/>
    <property type="molecule type" value="Genomic_DNA"/>
</dbReference>
<dbReference type="AlphaFoldDB" id="A0AA86SU39"/>
<dbReference type="Proteomes" id="UP001189624">
    <property type="component" value="Chromosome 8"/>
</dbReference>
<evidence type="ECO:0000313" key="2">
    <source>
        <dbReference type="EMBL" id="CAJ1972778.1"/>
    </source>
</evidence>
<gene>
    <name evidence="2" type="ORF">AYBTSS11_LOCUS24832</name>
</gene>
<keyword evidence="3" id="KW-1185">Reference proteome</keyword>
<proteinExistence type="predicted"/>
<feature type="non-terminal residue" evidence="2">
    <location>
        <position position="115"/>
    </location>
</feature>
<name>A0AA86SU39_9FABA</name>
<evidence type="ECO:0000313" key="3">
    <source>
        <dbReference type="Proteomes" id="UP001189624"/>
    </source>
</evidence>
<organism evidence="2 3">
    <name type="scientific">Sphenostylis stenocarpa</name>
    <dbReference type="NCBI Taxonomy" id="92480"/>
    <lineage>
        <taxon>Eukaryota</taxon>
        <taxon>Viridiplantae</taxon>
        <taxon>Streptophyta</taxon>
        <taxon>Embryophyta</taxon>
        <taxon>Tracheophyta</taxon>
        <taxon>Spermatophyta</taxon>
        <taxon>Magnoliopsida</taxon>
        <taxon>eudicotyledons</taxon>
        <taxon>Gunneridae</taxon>
        <taxon>Pentapetalae</taxon>
        <taxon>rosids</taxon>
        <taxon>fabids</taxon>
        <taxon>Fabales</taxon>
        <taxon>Fabaceae</taxon>
        <taxon>Papilionoideae</taxon>
        <taxon>50 kb inversion clade</taxon>
        <taxon>NPAAA clade</taxon>
        <taxon>indigoferoid/millettioid clade</taxon>
        <taxon>Phaseoleae</taxon>
        <taxon>Sphenostylis</taxon>
    </lineage>
</organism>
<sequence length="115" mass="12474">MKSMNDGSTDDGNNHNWLGFSLSPHMKMEVTSSPGPSHHHHHNYYHHPQASSSTAAAPCNTVPTNFYISPSHLNTPGICYGVGENSGFHPPLAMMPLKSDGSLCIMEALTRSQTQ</sequence>
<feature type="region of interest" description="Disordered" evidence="1">
    <location>
        <begin position="28"/>
        <end position="56"/>
    </location>
</feature>
<protein>
    <submittedName>
        <fullName evidence="2">Uncharacterized protein</fullName>
    </submittedName>
</protein>
<dbReference type="Gramene" id="rna-AYBTSS11_LOCUS24832">
    <property type="protein sequence ID" value="CAJ1972778.1"/>
    <property type="gene ID" value="gene-AYBTSS11_LOCUS24832"/>
</dbReference>